<accession>A0AAU9NYM3</accession>
<evidence type="ECO:0000313" key="1">
    <source>
        <dbReference type="EMBL" id="CAH1442977.1"/>
    </source>
</evidence>
<dbReference type="AlphaFoldDB" id="A0AAU9NYM3"/>
<dbReference type="Proteomes" id="UP001157418">
    <property type="component" value="Unassembled WGS sequence"/>
</dbReference>
<evidence type="ECO:0000313" key="2">
    <source>
        <dbReference type="Proteomes" id="UP001157418"/>
    </source>
</evidence>
<organism evidence="1 2">
    <name type="scientific">Lactuca virosa</name>
    <dbReference type="NCBI Taxonomy" id="75947"/>
    <lineage>
        <taxon>Eukaryota</taxon>
        <taxon>Viridiplantae</taxon>
        <taxon>Streptophyta</taxon>
        <taxon>Embryophyta</taxon>
        <taxon>Tracheophyta</taxon>
        <taxon>Spermatophyta</taxon>
        <taxon>Magnoliopsida</taxon>
        <taxon>eudicotyledons</taxon>
        <taxon>Gunneridae</taxon>
        <taxon>Pentapetalae</taxon>
        <taxon>asterids</taxon>
        <taxon>campanulids</taxon>
        <taxon>Asterales</taxon>
        <taxon>Asteraceae</taxon>
        <taxon>Cichorioideae</taxon>
        <taxon>Cichorieae</taxon>
        <taxon>Lactucinae</taxon>
        <taxon>Lactuca</taxon>
    </lineage>
</organism>
<keyword evidence="2" id="KW-1185">Reference proteome</keyword>
<evidence type="ECO:0008006" key="3">
    <source>
        <dbReference type="Google" id="ProtNLM"/>
    </source>
</evidence>
<name>A0AAU9NYM3_9ASTR</name>
<gene>
    <name evidence="1" type="ORF">LVIROSA_LOCUS28930</name>
</gene>
<reference evidence="1 2" key="1">
    <citation type="submission" date="2022-01" db="EMBL/GenBank/DDBJ databases">
        <authorList>
            <person name="Xiong W."/>
            <person name="Schranz E."/>
        </authorList>
    </citation>
    <scope>NUCLEOTIDE SEQUENCE [LARGE SCALE GENOMIC DNA]</scope>
</reference>
<dbReference type="PANTHER" id="PTHR31704:SF55">
    <property type="entry name" value="MYB_SANT-LIKE DNA-BINDING DOMAIN PROTEIN"/>
    <property type="match status" value="1"/>
</dbReference>
<protein>
    <recommendedName>
        <fullName evidence="3">Myb/SANT-like domain-containing protein</fullName>
    </recommendedName>
</protein>
<dbReference type="EMBL" id="CAKMRJ010005412">
    <property type="protein sequence ID" value="CAH1442977.1"/>
    <property type="molecule type" value="Genomic_DNA"/>
</dbReference>
<sequence length="244" mass="27403">MRKDYNLWTSLKIGEIGLGWNESTRQLKCSDEWWNKKIKENPNLKGIPKKQHSLELQEAWDHIFGDAVASGADCMAPSMYSSTLNTTPHVIIDDENPTTCDDVATGDHVQTGDATFFSSQNLQLFDHVDNLEEENAAFYSNFINWVGDVLSPNNTGGSTQLQMSYKESSKLKPVHMKHKNRESVGSSMFKGFMTQQNSIQKRTLELLGSDTFTGNQSQHFSISAAVGLINRMVDDEIMTNESEL</sequence>
<dbReference type="PANTHER" id="PTHR31704">
    <property type="entry name" value="MYB/SANT-LIKE DNA-BINDING DOMAIN PROTEIN-RELATED"/>
    <property type="match status" value="1"/>
</dbReference>
<comment type="caution">
    <text evidence="1">The sequence shown here is derived from an EMBL/GenBank/DDBJ whole genome shotgun (WGS) entry which is preliminary data.</text>
</comment>
<proteinExistence type="predicted"/>